<evidence type="ECO:0008006" key="3">
    <source>
        <dbReference type="Google" id="ProtNLM"/>
    </source>
</evidence>
<name>A0ABQ3I7Y2_9BACT</name>
<dbReference type="EMBL" id="BNAG01000004">
    <property type="protein sequence ID" value="GHE72233.1"/>
    <property type="molecule type" value="Genomic_DNA"/>
</dbReference>
<accession>A0ABQ3I7Y2</accession>
<proteinExistence type="predicted"/>
<organism evidence="1 2">
    <name type="scientific">Roseivirga thermotolerans</name>
    <dbReference type="NCBI Taxonomy" id="1758176"/>
    <lineage>
        <taxon>Bacteria</taxon>
        <taxon>Pseudomonadati</taxon>
        <taxon>Bacteroidota</taxon>
        <taxon>Cytophagia</taxon>
        <taxon>Cytophagales</taxon>
        <taxon>Roseivirgaceae</taxon>
        <taxon>Roseivirga</taxon>
    </lineage>
</organism>
<evidence type="ECO:0000313" key="2">
    <source>
        <dbReference type="Proteomes" id="UP000658258"/>
    </source>
</evidence>
<dbReference type="Proteomes" id="UP000658258">
    <property type="component" value="Unassembled WGS sequence"/>
</dbReference>
<dbReference type="PROSITE" id="PS51257">
    <property type="entry name" value="PROKAR_LIPOPROTEIN"/>
    <property type="match status" value="1"/>
</dbReference>
<keyword evidence="2" id="KW-1185">Reference proteome</keyword>
<reference evidence="2" key="1">
    <citation type="journal article" date="2019" name="Int. J. Syst. Evol. Microbiol.">
        <title>The Global Catalogue of Microorganisms (GCM) 10K type strain sequencing project: providing services to taxonomists for standard genome sequencing and annotation.</title>
        <authorList>
            <consortium name="The Broad Institute Genomics Platform"/>
            <consortium name="The Broad Institute Genome Sequencing Center for Infectious Disease"/>
            <person name="Wu L."/>
            <person name="Ma J."/>
        </authorList>
    </citation>
    <scope>NUCLEOTIDE SEQUENCE [LARGE SCALE GENOMIC DNA]</scope>
    <source>
        <strain evidence="2">CGMCC 1.15111</strain>
    </source>
</reference>
<gene>
    <name evidence="1" type="ORF">GCM10011340_30580</name>
</gene>
<protein>
    <recommendedName>
        <fullName evidence="3">DUF3221 domain-containing protein</fullName>
    </recommendedName>
</protein>
<dbReference type="RefSeq" id="WP_189631159.1">
    <property type="nucleotide sequence ID" value="NZ_BNAG01000004.1"/>
</dbReference>
<comment type="caution">
    <text evidence="1">The sequence shown here is derived from an EMBL/GenBank/DDBJ whole genome shotgun (WGS) entry which is preliminary data.</text>
</comment>
<evidence type="ECO:0000313" key="1">
    <source>
        <dbReference type="EMBL" id="GHE72233.1"/>
    </source>
</evidence>
<sequence>MKHLALIVVVFLFASCETKNEERNGRPVGIIYIDVFEKGYYTVNGDRIASEKLEETISTEADEIEKLGFARDEIIVNIVPTPEVKVVQIIDIQVALKELKLRKVFYGDPDGATEKAVPGRSL</sequence>